<evidence type="ECO:0000313" key="4">
    <source>
        <dbReference type="EMBL" id="PRY70554.1"/>
    </source>
</evidence>
<feature type="domain" description="ANTAR" evidence="3">
    <location>
        <begin position="174"/>
        <end position="235"/>
    </location>
</feature>
<dbReference type="SMART" id="SM01012">
    <property type="entry name" value="ANTAR"/>
    <property type="match status" value="1"/>
</dbReference>
<reference evidence="4 5" key="1">
    <citation type="submission" date="2018-03" db="EMBL/GenBank/DDBJ databases">
        <title>Genomic Encyclopedia of Type Strains, Phase III (KMG-III): the genomes of soil and plant-associated and newly described type strains.</title>
        <authorList>
            <person name="Whitman W."/>
        </authorList>
    </citation>
    <scope>NUCLEOTIDE SEQUENCE [LARGE SCALE GENOMIC DNA]</scope>
    <source>
        <strain evidence="4 5">CGMCC 1.12484</strain>
    </source>
</reference>
<proteinExistence type="predicted"/>
<evidence type="ECO:0000256" key="2">
    <source>
        <dbReference type="ARBA" id="ARBA00023163"/>
    </source>
</evidence>
<organism evidence="4 5">
    <name type="scientific">Glaciihabitans tibetensis</name>
    <dbReference type="NCBI Taxonomy" id="1266600"/>
    <lineage>
        <taxon>Bacteria</taxon>
        <taxon>Bacillati</taxon>
        <taxon>Actinomycetota</taxon>
        <taxon>Actinomycetes</taxon>
        <taxon>Micrococcales</taxon>
        <taxon>Microbacteriaceae</taxon>
        <taxon>Glaciihabitans</taxon>
    </lineage>
</organism>
<evidence type="ECO:0000313" key="5">
    <source>
        <dbReference type="Proteomes" id="UP000237983"/>
    </source>
</evidence>
<keyword evidence="2" id="KW-0804">Transcription</keyword>
<dbReference type="Proteomes" id="UP000237983">
    <property type="component" value="Unassembled WGS sequence"/>
</dbReference>
<dbReference type="OrthoDB" id="7466251at2"/>
<dbReference type="InterPro" id="IPR036388">
    <property type="entry name" value="WH-like_DNA-bd_sf"/>
</dbReference>
<gene>
    <name evidence="4" type="ORF">B0I08_101690</name>
</gene>
<accession>A0A2T0VK30</accession>
<sequence length="246" mass="26005">MSDGEAISAKDRGHAEFERARRDLTVAHEHRSSLCEPFLRVIPVTGASVSVLSAPVGQSTVCASNETAARLDELQFDLGEGPCWTALASKEPVLAPVLADQRSKWPMFADAVLGDTRGREVAGMFVFPLVVGTLEIGAVDLYSTEHLMLSQGQIADASALAGVAAWQVLRRILGEEAAGATAEAATGRASRREVHQATGMVLAQLGVSADDAALLLRAHAFATGRSVRDVATDVVERRLDFSAQDG</sequence>
<dbReference type="GO" id="GO:0003723">
    <property type="term" value="F:RNA binding"/>
    <property type="evidence" value="ECO:0007669"/>
    <property type="project" value="InterPro"/>
</dbReference>
<comment type="caution">
    <text evidence="4">The sequence shown here is derived from an EMBL/GenBank/DDBJ whole genome shotgun (WGS) entry which is preliminary data.</text>
</comment>
<dbReference type="InterPro" id="IPR029016">
    <property type="entry name" value="GAF-like_dom_sf"/>
</dbReference>
<dbReference type="AlphaFoldDB" id="A0A2T0VK30"/>
<dbReference type="Gene3D" id="3.30.450.40">
    <property type="match status" value="1"/>
</dbReference>
<dbReference type="EMBL" id="PVTL01000001">
    <property type="protein sequence ID" value="PRY70554.1"/>
    <property type="molecule type" value="Genomic_DNA"/>
</dbReference>
<dbReference type="RefSeq" id="WP_106209753.1">
    <property type="nucleotide sequence ID" value="NZ_PVTL01000001.1"/>
</dbReference>
<dbReference type="Pfam" id="PF03861">
    <property type="entry name" value="ANTAR"/>
    <property type="match status" value="1"/>
</dbReference>
<dbReference type="SUPFAM" id="SSF55781">
    <property type="entry name" value="GAF domain-like"/>
    <property type="match status" value="1"/>
</dbReference>
<evidence type="ECO:0000256" key="1">
    <source>
        <dbReference type="ARBA" id="ARBA00023015"/>
    </source>
</evidence>
<dbReference type="Gene3D" id="1.10.10.10">
    <property type="entry name" value="Winged helix-like DNA-binding domain superfamily/Winged helix DNA-binding domain"/>
    <property type="match status" value="1"/>
</dbReference>
<protein>
    <submittedName>
        <fullName evidence="4">ANTAR domain-containing protein</fullName>
    </submittedName>
</protein>
<dbReference type="PROSITE" id="PS50921">
    <property type="entry name" value="ANTAR"/>
    <property type="match status" value="1"/>
</dbReference>
<evidence type="ECO:0000259" key="3">
    <source>
        <dbReference type="PROSITE" id="PS50921"/>
    </source>
</evidence>
<name>A0A2T0VK30_9MICO</name>
<dbReference type="InterPro" id="IPR005561">
    <property type="entry name" value="ANTAR"/>
</dbReference>
<keyword evidence="5" id="KW-1185">Reference proteome</keyword>
<keyword evidence="1" id="KW-0805">Transcription regulation</keyword>